<dbReference type="InterPro" id="IPR027417">
    <property type="entry name" value="P-loop_NTPase"/>
</dbReference>
<dbReference type="GO" id="GO:0016887">
    <property type="term" value="F:ATP hydrolysis activity"/>
    <property type="evidence" value="ECO:0007669"/>
    <property type="project" value="InterPro"/>
</dbReference>
<sequence length="317" mass="35968">MYRSLDDSKDGKTVLTSSIMLITIVILCVHNINAISSSWNEIVHIKVYKLISAMHIWCIEIVVLELKDLTIGYEKPLISNINIELKSPHILLIIGPNGVGKTTFLKTLMGLVKPYAGRIYVNKIDITGNTEQAGMFIDYIPQLSGMASITSFPITVWEFIEFGLLMHLRKSNLKIGKNEVRKIIKEVLNMVKIDEGLWHKSIWKLSGGERQRLFIARVIANNQSIILLDEPLSSIDPEGKTGIIDIISNLRKDKIIIITCHDPEMFLPITDDIMIFGKGTYYIGKPMEILKMDVLKKVYGKSAIRLKDHVQIYDHHT</sequence>
<reference evidence="7" key="1">
    <citation type="journal article" date="2020" name="mSystems">
        <title>Genome- and Community-Level Interaction Insights into Carbon Utilization and Element Cycling Functions of Hydrothermarchaeota in Hydrothermal Sediment.</title>
        <authorList>
            <person name="Zhou Z."/>
            <person name="Liu Y."/>
            <person name="Xu W."/>
            <person name="Pan J."/>
            <person name="Luo Z.H."/>
            <person name="Li M."/>
        </authorList>
    </citation>
    <scope>NUCLEOTIDE SEQUENCE [LARGE SCALE GENOMIC DNA]</scope>
    <source>
        <strain evidence="7">SpSt-618</strain>
    </source>
</reference>
<protein>
    <submittedName>
        <fullName evidence="7">Metal ABC transporter ATP-binding protein</fullName>
    </submittedName>
</protein>
<gene>
    <name evidence="7" type="ORF">ENT87_02185</name>
</gene>
<keyword evidence="5" id="KW-1133">Transmembrane helix</keyword>
<feature type="transmembrane region" description="Helical" evidence="5">
    <location>
        <begin position="12"/>
        <end position="32"/>
    </location>
</feature>
<dbReference type="PANTHER" id="PTHR42734:SF5">
    <property type="entry name" value="IRON TRANSPORT SYSTEM ATP-BINDING PROTEIN HI_0361-RELATED"/>
    <property type="match status" value="1"/>
</dbReference>
<evidence type="ECO:0000256" key="1">
    <source>
        <dbReference type="ARBA" id="ARBA00005417"/>
    </source>
</evidence>
<organism evidence="7">
    <name type="scientific">Ignisphaera aggregans</name>
    <dbReference type="NCBI Taxonomy" id="334771"/>
    <lineage>
        <taxon>Archaea</taxon>
        <taxon>Thermoproteota</taxon>
        <taxon>Thermoprotei</taxon>
        <taxon>Desulfurococcales</taxon>
        <taxon>Desulfurococcaceae</taxon>
        <taxon>Ignisphaera</taxon>
    </lineage>
</organism>
<evidence type="ECO:0000256" key="3">
    <source>
        <dbReference type="ARBA" id="ARBA00022741"/>
    </source>
</evidence>
<keyword evidence="2" id="KW-0813">Transport</keyword>
<keyword evidence="5" id="KW-0472">Membrane</keyword>
<dbReference type="InterPro" id="IPR003439">
    <property type="entry name" value="ABC_transporter-like_ATP-bd"/>
</dbReference>
<dbReference type="Gene3D" id="3.40.50.300">
    <property type="entry name" value="P-loop containing nucleotide triphosphate hydrolases"/>
    <property type="match status" value="1"/>
</dbReference>
<keyword evidence="5" id="KW-0812">Transmembrane</keyword>
<dbReference type="InterPro" id="IPR050153">
    <property type="entry name" value="Metal_Ion_Import_ABC"/>
</dbReference>
<evidence type="ECO:0000313" key="7">
    <source>
        <dbReference type="EMBL" id="HGN36348.1"/>
    </source>
</evidence>
<evidence type="ECO:0000256" key="5">
    <source>
        <dbReference type="SAM" id="Phobius"/>
    </source>
</evidence>
<evidence type="ECO:0000256" key="2">
    <source>
        <dbReference type="ARBA" id="ARBA00022448"/>
    </source>
</evidence>
<dbReference type="PROSITE" id="PS50893">
    <property type="entry name" value="ABC_TRANSPORTER_2"/>
    <property type="match status" value="1"/>
</dbReference>
<proteinExistence type="inferred from homology"/>
<dbReference type="AlphaFoldDB" id="A0A7J3I6J6"/>
<keyword evidence="4 7" id="KW-0067">ATP-binding</keyword>
<dbReference type="PANTHER" id="PTHR42734">
    <property type="entry name" value="METAL TRANSPORT SYSTEM ATP-BINDING PROTEIN TM_0124-RELATED"/>
    <property type="match status" value="1"/>
</dbReference>
<comment type="caution">
    <text evidence="7">The sequence shown here is derived from an EMBL/GenBank/DDBJ whole genome shotgun (WGS) entry which is preliminary data.</text>
</comment>
<dbReference type="SUPFAM" id="SSF52540">
    <property type="entry name" value="P-loop containing nucleoside triphosphate hydrolases"/>
    <property type="match status" value="1"/>
</dbReference>
<keyword evidence="3" id="KW-0547">Nucleotide-binding</keyword>
<dbReference type="GO" id="GO:0005524">
    <property type="term" value="F:ATP binding"/>
    <property type="evidence" value="ECO:0007669"/>
    <property type="project" value="UniProtKB-KW"/>
</dbReference>
<dbReference type="Pfam" id="PF00005">
    <property type="entry name" value="ABC_tran"/>
    <property type="match status" value="1"/>
</dbReference>
<dbReference type="InterPro" id="IPR017871">
    <property type="entry name" value="ABC_transporter-like_CS"/>
</dbReference>
<dbReference type="InterPro" id="IPR003593">
    <property type="entry name" value="AAA+_ATPase"/>
</dbReference>
<accession>A0A7J3I6J6</accession>
<evidence type="ECO:0000256" key="4">
    <source>
        <dbReference type="ARBA" id="ARBA00022840"/>
    </source>
</evidence>
<dbReference type="SMART" id="SM00382">
    <property type="entry name" value="AAA"/>
    <property type="match status" value="1"/>
</dbReference>
<dbReference type="EMBL" id="DTAI01000067">
    <property type="protein sequence ID" value="HGN36348.1"/>
    <property type="molecule type" value="Genomic_DNA"/>
</dbReference>
<dbReference type="PROSITE" id="PS00211">
    <property type="entry name" value="ABC_TRANSPORTER_1"/>
    <property type="match status" value="1"/>
</dbReference>
<feature type="domain" description="ABC transporter" evidence="6">
    <location>
        <begin position="61"/>
        <end position="303"/>
    </location>
</feature>
<evidence type="ECO:0000259" key="6">
    <source>
        <dbReference type="PROSITE" id="PS50893"/>
    </source>
</evidence>
<name>A0A7J3I6J6_9CREN</name>
<comment type="similarity">
    <text evidence="1">Belongs to the ABC transporter superfamily.</text>
</comment>